<evidence type="ECO:0000259" key="2">
    <source>
        <dbReference type="Pfam" id="PF09648"/>
    </source>
</evidence>
<keyword evidence="1" id="KW-0472">Membrane</keyword>
<sequence>MANLDWNKTKTIFIIVFSILNVFLFSLYLNRYNDAQDIEVRSDTPIEERFLLDNIKVPKMESDILGASYVSGNLHTFSTEELDNLPNQKVEVKSSYQLTSTFDKPLPITEENKLEKVLQENIIRGNSYGLWSIDEENHSVTFFQKVNNRLVYNNKYAKLIVHFNDKQELVSYEQSLLDNLEDYNESKSLLSSMQAIKVLYKRGILKPDSTVKEANLGYSTLAQLEGTQVFAPTWHILVKLSDETSEEYFVNAVEGRIIEIPKESEQTEVK</sequence>
<dbReference type="EMBL" id="CP031223">
    <property type="protein sequence ID" value="QFG01013.1"/>
    <property type="molecule type" value="Genomic_DNA"/>
</dbReference>
<feature type="domain" description="Regulatory protein YycH-like" evidence="2">
    <location>
        <begin position="38"/>
        <end position="253"/>
    </location>
</feature>
<keyword evidence="4" id="KW-1185">Reference proteome</keyword>
<accession>A0A5J6SU52</accession>
<dbReference type="AlphaFoldDB" id="A0A5J6SU52"/>
<evidence type="ECO:0000256" key="1">
    <source>
        <dbReference type="SAM" id="Phobius"/>
    </source>
</evidence>
<dbReference type="OrthoDB" id="2388036at2"/>
<dbReference type="KEGG" id="psyo:PB01_20685"/>
<evidence type="ECO:0000313" key="3">
    <source>
        <dbReference type="EMBL" id="QFG01013.1"/>
    </source>
</evidence>
<protein>
    <recommendedName>
        <fullName evidence="2">Regulatory protein YycH-like domain-containing protein</fullName>
    </recommendedName>
</protein>
<keyword evidence="1" id="KW-1133">Transmembrane helix</keyword>
<dbReference type="Gene3D" id="2.40.128.690">
    <property type="entry name" value="YycH protein, domain 3-like"/>
    <property type="match status" value="1"/>
</dbReference>
<dbReference type="InterPro" id="IPR018604">
    <property type="entry name" value="YycI-like"/>
</dbReference>
<reference evidence="3 4" key="1">
    <citation type="submission" date="2018-07" db="EMBL/GenBank/DDBJ databases">
        <title>Complete genome sequence of Psychrobacillus sp. PB01, isolated from iceberg, and comparative genome analysis of Psychrobacillus strains.</title>
        <authorList>
            <person name="Lee P.C."/>
        </authorList>
    </citation>
    <scope>NUCLEOTIDE SEQUENCE [LARGE SCALE GENOMIC DNA]</scope>
    <source>
        <strain evidence="3 4">PB01</strain>
    </source>
</reference>
<dbReference type="Proteomes" id="UP000325517">
    <property type="component" value="Chromosome"/>
</dbReference>
<dbReference type="GO" id="GO:0016020">
    <property type="term" value="C:membrane"/>
    <property type="evidence" value="ECO:0007669"/>
    <property type="project" value="InterPro"/>
</dbReference>
<evidence type="ECO:0000313" key="4">
    <source>
        <dbReference type="Proteomes" id="UP000325517"/>
    </source>
</evidence>
<name>A0A5J6SU52_9BACI</name>
<organism evidence="3 4">
    <name type="scientific">Psychrobacillus glaciei</name>
    <dbReference type="NCBI Taxonomy" id="2283160"/>
    <lineage>
        <taxon>Bacteria</taxon>
        <taxon>Bacillati</taxon>
        <taxon>Bacillota</taxon>
        <taxon>Bacilli</taxon>
        <taxon>Bacillales</taxon>
        <taxon>Bacillaceae</taxon>
        <taxon>Psychrobacillus</taxon>
    </lineage>
</organism>
<keyword evidence="1" id="KW-0812">Transmembrane</keyword>
<gene>
    <name evidence="3" type="ORF">PB01_20685</name>
</gene>
<dbReference type="Pfam" id="PF09648">
    <property type="entry name" value="YycI"/>
    <property type="match status" value="1"/>
</dbReference>
<feature type="transmembrane region" description="Helical" evidence="1">
    <location>
        <begin position="12"/>
        <end position="29"/>
    </location>
</feature>
<proteinExistence type="predicted"/>